<dbReference type="Gene3D" id="3.90.1070.10">
    <property type="match status" value="1"/>
</dbReference>
<keyword evidence="2" id="KW-1185">Reference proteome</keyword>
<protein>
    <submittedName>
        <fullName evidence="1">HAD hydrolase family protein</fullName>
    </submittedName>
</protein>
<dbReference type="SUPFAM" id="SSF56784">
    <property type="entry name" value="HAD-like"/>
    <property type="match status" value="1"/>
</dbReference>
<accession>A0ABX7NMW7</accession>
<dbReference type="RefSeq" id="WP_206721287.1">
    <property type="nucleotide sequence ID" value="NZ_CP071090.1"/>
</dbReference>
<dbReference type="EMBL" id="CP071090">
    <property type="protein sequence ID" value="QSQ19704.1"/>
    <property type="molecule type" value="Genomic_DNA"/>
</dbReference>
<reference evidence="1 2" key="1">
    <citation type="submission" date="2021-02" db="EMBL/GenBank/DDBJ databases">
        <title>De Novo genome assembly of isolated myxobacteria.</title>
        <authorList>
            <person name="Stevens D.C."/>
        </authorList>
    </citation>
    <scope>NUCLEOTIDE SEQUENCE [LARGE SCALE GENOMIC DNA]</scope>
    <source>
        <strain evidence="2">SCPEA02</strain>
    </source>
</reference>
<sequence length="568" mass="61810">MRYLALAMNVDGTLATGGRADAAALAALARLRRTGRRAILVTSRRLVDLGQVFASLEPFDCVVAENGAILYWPSRRESTALCRPVPESFVRAMLQRGVTPLVRGQAVVQAPRARASAFVEAIGELGLELHVVFAGERVLAVPAGINKGAGLREALLSLGMSVHEVVSLGCGASDHSMLDVSECAVAVSNALPALKERAVFTTRDAAGAGVVELVDELVQHDLQASRAWTPKDVLTLGYDSAGERVGIPAYGENLLVLGPRGGEGASYMQGFLERLLQRGYQPCVIDCLGDFELRHDMVRLGSRRMVPTVAQVLAALTAPSVKPVVCLAALAPEARPGFFRELLRALEGMRLRTGRPHWLIIDGARHLWPAGTEAARRDVPKLRETLLRLEAPEAVARSLLEQMDVAVAVGPAPGRAIQRLATALDESAQHLPLSAGVEDGVLTWFLSEERWPLRLRAPARHAERLRQLPEHAEGDLGARSFIFRGHQGQGDARAHNLRAFCHHASRVADDTWLFHLWHGDISRWIRDVLHEDSLARQVAAIERRYELPAADSRREVCGVIAHHYALAA</sequence>
<dbReference type="InterPro" id="IPR023214">
    <property type="entry name" value="HAD_sf"/>
</dbReference>
<dbReference type="PANTHER" id="PTHR10000">
    <property type="entry name" value="PHOSPHOSERINE PHOSPHATASE"/>
    <property type="match status" value="1"/>
</dbReference>
<evidence type="ECO:0000313" key="1">
    <source>
        <dbReference type="EMBL" id="QSQ19704.1"/>
    </source>
</evidence>
<keyword evidence="1" id="KW-0378">Hydrolase</keyword>
<dbReference type="Proteomes" id="UP000662747">
    <property type="component" value="Chromosome"/>
</dbReference>
<evidence type="ECO:0000313" key="2">
    <source>
        <dbReference type="Proteomes" id="UP000662747"/>
    </source>
</evidence>
<dbReference type="InterPro" id="IPR036412">
    <property type="entry name" value="HAD-like_sf"/>
</dbReference>
<dbReference type="Pfam" id="PF08282">
    <property type="entry name" value="Hydrolase_3"/>
    <property type="match status" value="2"/>
</dbReference>
<name>A0ABX7NMW7_9BACT</name>
<proteinExistence type="predicted"/>
<gene>
    <name evidence="1" type="ORF">JY651_30900</name>
</gene>
<dbReference type="PANTHER" id="PTHR10000:SF8">
    <property type="entry name" value="HAD SUPERFAMILY HYDROLASE-LIKE, TYPE 3"/>
    <property type="match status" value="1"/>
</dbReference>
<dbReference type="Gene3D" id="3.40.50.1000">
    <property type="entry name" value="HAD superfamily/HAD-like"/>
    <property type="match status" value="1"/>
</dbReference>
<organism evidence="1 2">
    <name type="scientific">Pyxidicoccus parkwayensis</name>
    <dbReference type="NCBI Taxonomy" id="2813578"/>
    <lineage>
        <taxon>Bacteria</taxon>
        <taxon>Pseudomonadati</taxon>
        <taxon>Myxococcota</taxon>
        <taxon>Myxococcia</taxon>
        <taxon>Myxococcales</taxon>
        <taxon>Cystobacterineae</taxon>
        <taxon>Myxococcaceae</taxon>
        <taxon>Pyxidicoccus</taxon>
    </lineage>
</organism>
<dbReference type="GO" id="GO:0016787">
    <property type="term" value="F:hydrolase activity"/>
    <property type="evidence" value="ECO:0007669"/>
    <property type="project" value="UniProtKB-KW"/>
</dbReference>